<accession>A0ABW6K553</accession>
<name>A0ABW6K553_9BACI</name>
<gene>
    <name evidence="1" type="ORF">ACFYKT_16725</name>
</gene>
<comment type="caution">
    <text evidence="1">The sequence shown here is derived from an EMBL/GenBank/DDBJ whole genome shotgun (WGS) entry which is preliminary data.</text>
</comment>
<dbReference type="RefSeq" id="WP_389221950.1">
    <property type="nucleotide sequence ID" value="NZ_JBIACJ010000009.1"/>
</dbReference>
<sequence>MCTCTKETFFKHLKNKQHYELVDEARNMQIEVEDGEPTESIIEKIMSVTK</sequence>
<dbReference type="Proteomes" id="UP001601058">
    <property type="component" value="Unassembled WGS sequence"/>
</dbReference>
<evidence type="ECO:0000313" key="1">
    <source>
        <dbReference type="EMBL" id="MFE8697988.1"/>
    </source>
</evidence>
<reference evidence="1 2" key="1">
    <citation type="submission" date="2024-08" db="EMBL/GenBank/DDBJ databases">
        <title>Two novel Cytobacillus novel species.</title>
        <authorList>
            <person name="Liu G."/>
        </authorList>
    </citation>
    <scope>NUCLEOTIDE SEQUENCE [LARGE SCALE GENOMIC DNA]</scope>
    <source>
        <strain evidence="1 2">FJAT-53684</strain>
    </source>
</reference>
<evidence type="ECO:0000313" key="2">
    <source>
        <dbReference type="Proteomes" id="UP001601058"/>
    </source>
</evidence>
<protein>
    <submittedName>
        <fullName evidence="1">Uncharacterized protein</fullName>
    </submittedName>
</protein>
<keyword evidence="2" id="KW-1185">Reference proteome</keyword>
<dbReference type="EMBL" id="JBIACJ010000009">
    <property type="protein sequence ID" value="MFE8697988.1"/>
    <property type="molecule type" value="Genomic_DNA"/>
</dbReference>
<proteinExistence type="predicted"/>
<organism evidence="1 2">
    <name type="scientific">Cytobacillus mangrovibacter</name>
    <dbReference type="NCBI Taxonomy" id="3299024"/>
    <lineage>
        <taxon>Bacteria</taxon>
        <taxon>Bacillati</taxon>
        <taxon>Bacillota</taxon>
        <taxon>Bacilli</taxon>
        <taxon>Bacillales</taxon>
        <taxon>Bacillaceae</taxon>
        <taxon>Cytobacillus</taxon>
    </lineage>
</organism>